<evidence type="ECO:0000259" key="2">
    <source>
        <dbReference type="Pfam" id="PF04073"/>
    </source>
</evidence>
<comment type="caution">
    <text evidence="3">The sequence shown here is derived from an EMBL/GenBank/DDBJ whole genome shotgun (WGS) entry which is preliminary data.</text>
</comment>
<dbReference type="PANTHER" id="PTHR31423">
    <property type="entry name" value="YBAK DOMAIN-CONTAINING PROTEIN"/>
    <property type="match status" value="1"/>
</dbReference>
<reference evidence="3 4" key="2">
    <citation type="submission" date="2020-01" db="EMBL/GenBank/DDBJ databases">
        <title>Microvirga sp. nov., an arsenate reduction bacterium isolated from Tibet hotspring sediments.</title>
        <authorList>
            <person name="Xian W.-D."/>
            <person name="Li W.-J."/>
        </authorList>
    </citation>
    <scope>NUCLEOTIDE SEQUENCE [LARGE SCALE GENOMIC DNA]</scope>
    <source>
        <strain evidence="3 4">KCTC 23863</strain>
    </source>
</reference>
<name>A0A7X3MUH0_9HYPH</name>
<evidence type="ECO:0000313" key="4">
    <source>
        <dbReference type="Proteomes" id="UP000436483"/>
    </source>
</evidence>
<dbReference type="InterPro" id="IPR007214">
    <property type="entry name" value="YbaK/aa-tRNA-synth-assoc-dom"/>
</dbReference>
<organism evidence="3 4">
    <name type="scientific">Microvirga makkahensis</name>
    <dbReference type="NCBI Taxonomy" id="1128670"/>
    <lineage>
        <taxon>Bacteria</taxon>
        <taxon>Pseudomonadati</taxon>
        <taxon>Pseudomonadota</taxon>
        <taxon>Alphaproteobacteria</taxon>
        <taxon>Hyphomicrobiales</taxon>
        <taxon>Methylobacteriaceae</taxon>
        <taxon>Microvirga</taxon>
    </lineage>
</organism>
<evidence type="ECO:0000313" key="3">
    <source>
        <dbReference type="EMBL" id="MXQ13434.1"/>
    </source>
</evidence>
<accession>A0A7X3MUH0</accession>
<gene>
    <name evidence="3" type="ORF">GR328_18590</name>
</gene>
<comment type="similarity">
    <text evidence="1">Belongs to the PRORSD1 family.</text>
</comment>
<protein>
    <submittedName>
        <fullName evidence="3">Prolyl-tRNA synthetase associated domain-containing protein</fullName>
    </submittedName>
</protein>
<keyword evidence="3" id="KW-0436">Ligase</keyword>
<dbReference type="GO" id="GO:0004812">
    <property type="term" value="F:aminoacyl-tRNA ligase activity"/>
    <property type="evidence" value="ECO:0007669"/>
    <property type="project" value="UniProtKB-KW"/>
</dbReference>
<dbReference type="PANTHER" id="PTHR31423:SF3">
    <property type="entry name" value="PROLYL-TRNA SYNTHETASE ASSOCIATED DOMAIN-CONTAINING PROTEIN 1-RELATED"/>
    <property type="match status" value="1"/>
</dbReference>
<dbReference type="EMBL" id="WURB01000016">
    <property type="protein sequence ID" value="MXQ13434.1"/>
    <property type="molecule type" value="Genomic_DNA"/>
</dbReference>
<dbReference type="InterPro" id="IPR036754">
    <property type="entry name" value="YbaK/aa-tRNA-synt-asso_dom_sf"/>
</dbReference>
<dbReference type="Pfam" id="PF04073">
    <property type="entry name" value="tRNA_edit"/>
    <property type="match status" value="1"/>
</dbReference>
<dbReference type="OrthoDB" id="5145315at2"/>
<dbReference type="InterPro" id="IPR040285">
    <property type="entry name" value="ProX/PRXD1"/>
</dbReference>
<keyword evidence="4" id="KW-1185">Reference proteome</keyword>
<sequence>MGSLEARDIPAFQEGFLPLAHLSPKELLERLDALGIRSETIEHEPVFTVAESKPVKAKIPGAHSKNLFVKDKKGRFFLISAKDETPIDLKRAHEAIGASGRLSFGSAEQLKEMLGVEPGSVTAFAVANDTEGKVTMVLDANLMEHERVNFHPLVNSMTTGVSREDLVRFLRSTGHDPIILRLPEPPAELPDNG</sequence>
<dbReference type="AlphaFoldDB" id="A0A7X3MUH0"/>
<dbReference type="SUPFAM" id="SSF55826">
    <property type="entry name" value="YbaK/ProRS associated domain"/>
    <property type="match status" value="1"/>
</dbReference>
<feature type="domain" description="YbaK/aminoacyl-tRNA synthetase-associated" evidence="2">
    <location>
        <begin position="43"/>
        <end position="169"/>
    </location>
</feature>
<evidence type="ECO:0000256" key="1">
    <source>
        <dbReference type="ARBA" id="ARBA00010201"/>
    </source>
</evidence>
<keyword evidence="3" id="KW-0030">Aminoacyl-tRNA synthetase</keyword>
<dbReference type="Proteomes" id="UP000436483">
    <property type="component" value="Unassembled WGS sequence"/>
</dbReference>
<reference evidence="3 4" key="1">
    <citation type="submission" date="2019-12" db="EMBL/GenBank/DDBJ databases">
        <authorList>
            <person name="Yuan C.-G."/>
        </authorList>
    </citation>
    <scope>NUCLEOTIDE SEQUENCE [LARGE SCALE GENOMIC DNA]</scope>
    <source>
        <strain evidence="3 4">KCTC 23863</strain>
    </source>
</reference>
<dbReference type="Gene3D" id="3.90.960.10">
    <property type="entry name" value="YbaK/aminoacyl-tRNA synthetase-associated domain"/>
    <property type="match status" value="1"/>
</dbReference>
<proteinExistence type="inferred from homology"/>
<dbReference type="FunFam" id="3.90.960.10:FF:000005">
    <property type="entry name" value="Putative prolyl-tRNA synthetase"/>
    <property type="match status" value="1"/>
</dbReference>
<dbReference type="GO" id="GO:0002161">
    <property type="term" value="F:aminoacyl-tRNA deacylase activity"/>
    <property type="evidence" value="ECO:0007669"/>
    <property type="project" value="InterPro"/>
</dbReference>
<dbReference type="CDD" id="cd04335">
    <property type="entry name" value="PrdX_deacylase"/>
    <property type="match status" value="1"/>
</dbReference>